<comment type="caution">
    <text evidence="1">The sequence shown here is derived from an EMBL/GenBank/DDBJ whole genome shotgun (WGS) entry which is preliminary data.</text>
</comment>
<sequence>MLSPYRASLYLNSMRARSNTLIVSAQIHGGPIRYISLCSSPLYTISRFLSLKQRVASSCPGFLPTGVPFPLTLSSKTESSRLFPTPSLRA</sequence>
<keyword evidence="2" id="KW-1185">Reference proteome</keyword>
<accession>A0ACB6RD17</accession>
<evidence type="ECO:0000313" key="2">
    <source>
        <dbReference type="Proteomes" id="UP000799755"/>
    </source>
</evidence>
<protein>
    <submittedName>
        <fullName evidence="1">Uncharacterized protein</fullName>
    </submittedName>
</protein>
<gene>
    <name evidence="1" type="ORF">BDR25DRAFT_43377</name>
</gene>
<proteinExistence type="predicted"/>
<dbReference type="EMBL" id="MU003493">
    <property type="protein sequence ID" value="KAF2477041.1"/>
    <property type="molecule type" value="Genomic_DNA"/>
</dbReference>
<reference evidence="1" key="1">
    <citation type="journal article" date="2020" name="Stud. Mycol.">
        <title>101 Dothideomycetes genomes: a test case for predicting lifestyles and emergence of pathogens.</title>
        <authorList>
            <person name="Haridas S."/>
            <person name="Albert R."/>
            <person name="Binder M."/>
            <person name="Bloem J."/>
            <person name="Labutti K."/>
            <person name="Salamov A."/>
            <person name="Andreopoulos B."/>
            <person name="Baker S."/>
            <person name="Barry K."/>
            <person name="Bills G."/>
            <person name="Bluhm B."/>
            <person name="Cannon C."/>
            <person name="Castanera R."/>
            <person name="Culley D."/>
            <person name="Daum C."/>
            <person name="Ezra D."/>
            <person name="Gonzalez J."/>
            <person name="Henrissat B."/>
            <person name="Kuo A."/>
            <person name="Liang C."/>
            <person name="Lipzen A."/>
            <person name="Lutzoni F."/>
            <person name="Magnuson J."/>
            <person name="Mondo S."/>
            <person name="Nolan M."/>
            <person name="Ohm R."/>
            <person name="Pangilinan J."/>
            <person name="Park H.-J."/>
            <person name="Ramirez L."/>
            <person name="Alfaro M."/>
            <person name="Sun H."/>
            <person name="Tritt A."/>
            <person name="Yoshinaga Y."/>
            <person name="Zwiers L.-H."/>
            <person name="Turgeon B."/>
            <person name="Goodwin S."/>
            <person name="Spatafora J."/>
            <person name="Crous P."/>
            <person name="Grigoriev I."/>
        </authorList>
    </citation>
    <scope>NUCLEOTIDE SEQUENCE</scope>
    <source>
        <strain evidence="1">ATCC 200398</strain>
    </source>
</reference>
<dbReference type="Proteomes" id="UP000799755">
    <property type="component" value="Unassembled WGS sequence"/>
</dbReference>
<name>A0ACB6RD17_9PLEO</name>
<organism evidence="1 2">
    <name type="scientific">Lindgomyces ingoldianus</name>
    <dbReference type="NCBI Taxonomy" id="673940"/>
    <lineage>
        <taxon>Eukaryota</taxon>
        <taxon>Fungi</taxon>
        <taxon>Dikarya</taxon>
        <taxon>Ascomycota</taxon>
        <taxon>Pezizomycotina</taxon>
        <taxon>Dothideomycetes</taxon>
        <taxon>Pleosporomycetidae</taxon>
        <taxon>Pleosporales</taxon>
        <taxon>Lindgomycetaceae</taxon>
        <taxon>Lindgomyces</taxon>
    </lineage>
</organism>
<evidence type="ECO:0000313" key="1">
    <source>
        <dbReference type="EMBL" id="KAF2477041.1"/>
    </source>
</evidence>